<feature type="region of interest" description="Disordered" evidence="1">
    <location>
        <begin position="33"/>
        <end position="55"/>
    </location>
</feature>
<keyword evidence="4" id="KW-1185">Reference proteome</keyword>
<comment type="caution">
    <text evidence="3">The sequence shown here is derived from an EMBL/GenBank/DDBJ whole genome shotgun (WGS) entry which is preliminary data.</text>
</comment>
<protein>
    <submittedName>
        <fullName evidence="3">Uncharacterized protein</fullName>
    </submittedName>
</protein>
<dbReference type="EMBL" id="JAIQCJ010000291">
    <property type="protein sequence ID" value="KAJ8796917.1"/>
    <property type="molecule type" value="Genomic_DNA"/>
</dbReference>
<evidence type="ECO:0000256" key="1">
    <source>
        <dbReference type="SAM" id="MobiDB-lite"/>
    </source>
</evidence>
<evidence type="ECO:0000313" key="4">
    <source>
        <dbReference type="Proteomes" id="UP001159641"/>
    </source>
</evidence>
<gene>
    <name evidence="3" type="ORF">J1605_001988</name>
    <name evidence="2" type="ORF">J1605_010454</name>
</gene>
<feature type="non-terminal residue" evidence="3">
    <location>
        <position position="1"/>
    </location>
</feature>
<dbReference type="EMBL" id="JAIQCJ010002130">
    <property type="protein sequence ID" value="KAJ8782124.1"/>
    <property type="molecule type" value="Genomic_DNA"/>
</dbReference>
<organism evidence="3 4">
    <name type="scientific">Eschrichtius robustus</name>
    <name type="common">California gray whale</name>
    <name type="synonym">Eschrichtius gibbosus</name>
    <dbReference type="NCBI Taxonomy" id="9764"/>
    <lineage>
        <taxon>Eukaryota</taxon>
        <taxon>Metazoa</taxon>
        <taxon>Chordata</taxon>
        <taxon>Craniata</taxon>
        <taxon>Vertebrata</taxon>
        <taxon>Euteleostomi</taxon>
        <taxon>Mammalia</taxon>
        <taxon>Eutheria</taxon>
        <taxon>Laurasiatheria</taxon>
        <taxon>Artiodactyla</taxon>
        <taxon>Whippomorpha</taxon>
        <taxon>Cetacea</taxon>
        <taxon>Mysticeti</taxon>
        <taxon>Eschrichtiidae</taxon>
        <taxon>Eschrichtius</taxon>
    </lineage>
</organism>
<reference evidence="3 4" key="1">
    <citation type="submission" date="2022-11" db="EMBL/GenBank/DDBJ databases">
        <title>Whole genome sequence of Eschrichtius robustus ER-17-0199.</title>
        <authorList>
            <person name="Bruniche-Olsen A."/>
            <person name="Black A.N."/>
            <person name="Fields C.J."/>
            <person name="Walden K."/>
            <person name="Dewoody J.A."/>
        </authorList>
    </citation>
    <scope>NUCLEOTIDE SEQUENCE [LARGE SCALE GENOMIC DNA]</scope>
    <source>
        <strain evidence="3">ER-17-0199</strain>
        <tissue evidence="3">Blubber</tissue>
    </source>
</reference>
<accession>A0AB34HY05</accession>
<name>A0AB34HY05_ESCRO</name>
<proteinExistence type="predicted"/>
<dbReference type="AlphaFoldDB" id="A0AB34HY05"/>
<feature type="region of interest" description="Disordered" evidence="1">
    <location>
        <begin position="108"/>
        <end position="145"/>
    </location>
</feature>
<evidence type="ECO:0000313" key="3">
    <source>
        <dbReference type="EMBL" id="KAJ8796917.1"/>
    </source>
</evidence>
<sequence length="145" mass="15395">FPSLCGAAARYFETGAEDTSSVALAIRRAVQGSESGQSRCGGGPTGPHHTHETPRFQRREYQGQERALGGLLGEVPWRVRGVETGEVAFGTRATCQERGVRRGARSLSEYGACSEGPPSAPRGTEAALSLGRLTPRSVELPSGRR</sequence>
<evidence type="ECO:0000313" key="2">
    <source>
        <dbReference type="EMBL" id="KAJ8782124.1"/>
    </source>
</evidence>
<dbReference type="Proteomes" id="UP001159641">
    <property type="component" value="Unassembled WGS sequence"/>
</dbReference>